<feature type="coiled-coil region" evidence="1">
    <location>
        <begin position="496"/>
        <end position="724"/>
    </location>
</feature>
<organism evidence="3 4">
    <name type="scientific">Lentinus brumalis</name>
    <dbReference type="NCBI Taxonomy" id="2498619"/>
    <lineage>
        <taxon>Eukaryota</taxon>
        <taxon>Fungi</taxon>
        <taxon>Dikarya</taxon>
        <taxon>Basidiomycota</taxon>
        <taxon>Agaricomycotina</taxon>
        <taxon>Agaricomycetes</taxon>
        <taxon>Polyporales</taxon>
        <taxon>Polyporaceae</taxon>
        <taxon>Lentinus</taxon>
    </lineage>
</organism>
<dbReference type="Proteomes" id="UP000256964">
    <property type="component" value="Unassembled WGS sequence"/>
</dbReference>
<gene>
    <name evidence="3" type="ORF">OH76DRAFT_1455086</name>
</gene>
<feature type="region of interest" description="Disordered" evidence="2">
    <location>
        <begin position="1490"/>
        <end position="1566"/>
    </location>
</feature>
<dbReference type="SUPFAM" id="SSF57997">
    <property type="entry name" value="Tropomyosin"/>
    <property type="match status" value="1"/>
</dbReference>
<dbReference type="PANTHER" id="PTHR43941">
    <property type="entry name" value="STRUCTURAL MAINTENANCE OF CHROMOSOMES PROTEIN 2"/>
    <property type="match status" value="1"/>
</dbReference>
<feature type="region of interest" description="Disordered" evidence="2">
    <location>
        <begin position="222"/>
        <end position="244"/>
    </location>
</feature>
<protein>
    <submittedName>
        <fullName evidence="3">Uncharacterized protein</fullName>
    </submittedName>
</protein>
<dbReference type="Gene3D" id="1.20.5.340">
    <property type="match status" value="2"/>
</dbReference>
<feature type="coiled-coil region" evidence="1">
    <location>
        <begin position="1118"/>
        <end position="1294"/>
    </location>
</feature>
<dbReference type="OrthoDB" id="10255344at2759"/>
<feature type="coiled-coil region" evidence="1">
    <location>
        <begin position="878"/>
        <end position="1089"/>
    </location>
</feature>
<feature type="region of interest" description="Disordered" evidence="2">
    <location>
        <begin position="1453"/>
        <end position="1472"/>
    </location>
</feature>
<evidence type="ECO:0000313" key="4">
    <source>
        <dbReference type="Proteomes" id="UP000256964"/>
    </source>
</evidence>
<proteinExistence type="predicted"/>
<feature type="compositionally biased region" description="Polar residues" evidence="2">
    <location>
        <begin position="1548"/>
        <end position="1559"/>
    </location>
</feature>
<feature type="compositionally biased region" description="Basic and acidic residues" evidence="2">
    <location>
        <begin position="147"/>
        <end position="158"/>
    </location>
</feature>
<sequence>MPTWGVGDNHDSDEVHILKDQIRTKDAHHANKQSELLKREEELKEFKVSLNEALTKLRQEADRVLQLEADLRQRNEELTNERLTRANAEVALTTAERKLKESEKETLELLSTLDTLSARADSTSAGRSKLEQDNVNLQTRIRALERELQSKTQTEEAALRQSQSSASGRNRRQPSEVFSRVPILEKELAELRATSSEQASELHRTMEQLSCTRNELVKVQNEKTASERQLQRQLSETQAALDDREEDLRMLRDARGGEDTAARESDLLERLEEEEKRIATLENELARSSSSRRRDLAMLQDELARTTQLLEDARTQAAATEEQLSMFAKDRDAALRDRQHLEQEHEQHLQEAEAKISALEYQLAQTSPNPQNTDDNTAAMIEKLLTTIQRLRGERDDLKRRLEFVTVENKFAIESLERRLAAATAASVPVTPAVTETGTITILQGYVQGFHENAQRSARAALALAIVAQQEGACQDVHAAQVEALLGELSSTRAHLGQMERTLEERQLTIASLEQQLASTCGAFGDAESQAAGLRETIQRLEGELAQERNSHAEIGASLSDTEAQVNMLSQALADAEAARDALALEKTHLETDLEAARQDLADAESRHSEQLAGLSAAAQSGHGSQAQALKALIHDLQLRVERRTEQIGIHQHDIKRLETNLKLQEERVTELTQELEVVQNEKVAMLEDCRTTREERDHTMRRLDELEEAMETLEDSREQEIGALVQITFDAVAARRDAIVRSRHATAATNDNRAALDERIRAVESEKAALSSQIMSLTAERDQLVQGSDRDLSSVQEQLKDATAAARVAEEDRATVESELASARNELEEKNRELASLQSQLAAARASHAHSQSFEASLFAQEKADLETRLHDSRSSLADWEKLHSEAVEKLKGVEEELRRAEDALASQLASSATRSESEERLRDELVQEATALEEQLKSVTDELEAMNRLRGEADASRKAQLETRLAEAGETLDTASRLEAELEDLKASHAGEIQTLRSELDAVTAELRDVAHRKQELEALHEKALQDSQEHATEATTLQQKAVALEGELAELRATHGQELQGLQKRLEEADQQLQEAKASTDAQQRDVLKDRLTYRAELAEEKASHAPELRETAALAEAENELLGLRAQLEHAESSLRQMEQDKLDLQYQATNMEAEIQRANQVADGERHASSLEGELVELRKKCTALDKLVQTTEANLAMQTIQHEQKVASLQRELKAFSAQPSLEEEITELKEKNAEYEELLRSKCLEIEENDDKFIDMLKEKKKLNSKIESLTRKVQNLQTKLNVATEAAKAVEHPPAVASSPPAPAPPPKAQAVFSPSVLAPAPIITSASSSRTTSRQRVVTAPAFQLEDAAPIQLPPMPAFRPKTPESSRMRMMSGPSYSSRPKTPESQSRIPSLPVFKARTPERHRVPTTTLSESSSSSSSLIGVKRRAPDDFDDCGSVPPQTFTADSAPLGQADDTMHAQPTTPRLRKALQTMRTGFTPVRHTTRAGSASPRRATTGTNMTAPLPHTIADVTNSPRSSARHEPAKAAARKGWLGKIRTGPSQPRAFSTRQPVFDPPR</sequence>
<accession>A0A371DF85</accession>
<evidence type="ECO:0000256" key="1">
    <source>
        <dbReference type="SAM" id="Coils"/>
    </source>
</evidence>
<name>A0A371DF85_9APHY</name>
<feature type="compositionally biased region" description="Polar residues" evidence="2">
    <location>
        <begin position="1384"/>
        <end position="1398"/>
    </location>
</feature>
<dbReference type="STRING" id="139420.A0A371DF85"/>
<feature type="coiled-coil region" evidence="1">
    <location>
        <begin position="754"/>
        <end position="848"/>
    </location>
</feature>
<keyword evidence="1" id="KW-0175">Coiled coil</keyword>
<feature type="region of interest" description="Disordered" evidence="2">
    <location>
        <begin position="147"/>
        <end position="178"/>
    </location>
</feature>
<evidence type="ECO:0000313" key="3">
    <source>
        <dbReference type="EMBL" id="RDX51168.1"/>
    </source>
</evidence>
<reference evidence="3 4" key="1">
    <citation type="journal article" date="2018" name="Biotechnol. Biofuels">
        <title>Integrative visual omics of the white-rot fungus Polyporus brumalis exposes the biotechnological potential of its oxidative enzymes for delignifying raw plant biomass.</title>
        <authorList>
            <person name="Miyauchi S."/>
            <person name="Rancon A."/>
            <person name="Drula E."/>
            <person name="Hage H."/>
            <person name="Chaduli D."/>
            <person name="Favel A."/>
            <person name="Grisel S."/>
            <person name="Henrissat B."/>
            <person name="Herpoel-Gimbert I."/>
            <person name="Ruiz-Duenas F.J."/>
            <person name="Chevret D."/>
            <person name="Hainaut M."/>
            <person name="Lin J."/>
            <person name="Wang M."/>
            <person name="Pangilinan J."/>
            <person name="Lipzen A."/>
            <person name="Lesage-Meessen L."/>
            <person name="Navarro D."/>
            <person name="Riley R."/>
            <person name="Grigoriev I.V."/>
            <person name="Zhou S."/>
            <person name="Raouche S."/>
            <person name="Rosso M.N."/>
        </authorList>
    </citation>
    <scope>NUCLEOTIDE SEQUENCE [LARGE SCALE GENOMIC DNA]</scope>
    <source>
        <strain evidence="3 4">BRFM 1820</strain>
    </source>
</reference>
<dbReference type="EMBL" id="KZ857396">
    <property type="protein sequence ID" value="RDX51168.1"/>
    <property type="molecule type" value="Genomic_DNA"/>
</dbReference>
<feature type="region of interest" description="Disordered" evidence="2">
    <location>
        <begin position="1357"/>
        <end position="1398"/>
    </location>
</feature>
<evidence type="ECO:0000256" key="2">
    <source>
        <dbReference type="SAM" id="MobiDB-lite"/>
    </source>
</evidence>
<keyword evidence="4" id="KW-1185">Reference proteome</keyword>